<proteinExistence type="inferred from homology"/>
<comment type="caution">
    <text evidence="14">The sequence shown here is derived from an EMBL/GenBank/DDBJ whole genome shotgun (WGS) entry which is preliminary data.</text>
</comment>
<dbReference type="PANTHER" id="PTHR13398:SF0">
    <property type="entry name" value="GDP-FUCOSE PROTEIN O-FUCOSYLTRANSFERASE 2"/>
    <property type="match status" value="1"/>
</dbReference>
<comment type="similarity">
    <text evidence="8">Belongs to the glycosyltransferase 68 family.</text>
</comment>
<dbReference type="Gene3D" id="3.40.50.11350">
    <property type="match status" value="1"/>
</dbReference>
<dbReference type="PANTHER" id="PTHR13398">
    <property type="entry name" value="GDP-FUCOSE PROTEIN O-FUCOSYLTRANSFERASE 2"/>
    <property type="match status" value="1"/>
</dbReference>
<evidence type="ECO:0000256" key="4">
    <source>
        <dbReference type="ARBA" id="ARBA00022679"/>
    </source>
</evidence>
<protein>
    <recommendedName>
        <fullName evidence="9">GDP-fucose protein O-fucosyltransferase 2</fullName>
        <ecNumber evidence="3">2.4.1.221</ecNumber>
    </recommendedName>
    <alternativeName>
        <fullName evidence="10">Peptide-O-fucosyltransferase 2</fullName>
    </alternativeName>
</protein>
<dbReference type="InterPro" id="IPR045130">
    <property type="entry name" value="OFUT2-like"/>
</dbReference>
<dbReference type="Gene3D" id="3.40.50.11340">
    <property type="match status" value="1"/>
</dbReference>
<dbReference type="InterPro" id="IPR019378">
    <property type="entry name" value="GDP-Fuc_O-FucTrfase"/>
</dbReference>
<evidence type="ECO:0000256" key="3">
    <source>
        <dbReference type="ARBA" id="ARBA00012196"/>
    </source>
</evidence>
<dbReference type="Proteomes" id="UP001497525">
    <property type="component" value="Unassembled WGS sequence"/>
</dbReference>
<evidence type="ECO:0000256" key="8">
    <source>
        <dbReference type="ARBA" id="ARBA00025803"/>
    </source>
</evidence>
<keyword evidence="4" id="KW-0808">Transferase</keyword>
<sequence>MFHFREVILLLCIFARSFMCQNYLLYSVSKNEGFNLQRDVYIRVANTVRLLRDSRKFPAPFFIKDEKTESLDLNWTLVLPPWGPLPHWYGASQKTGWSLPEHNSTGVQWSTFFDVDSLARVIPVIEFSDFYKTVLEKDLSHDHGGLVIDMAFKLYRDFDPSRAGSRRGIEYCPDEIRGLFQGSADMEDQPIELVQAFTTREFELKTVGFRSMNYDCITGDLEPIYLAQFLRRLFRDEVRLNSTRPYRAVYLVGAEAIIHGHWSEWSQEYWTVRRSMVFSEKLIESAHLFEGMHLYPSRRFRPIKRPVNVPALGSGSAWLNRDWPQTPPLGGPYIAVHWRCGDYLSQSEDIWRATPSPLIAAQQINASFDLAENVFGVNTIDNIFLATDASDEHVLRLVEYLKPHSVVRHRPTESQWQLFGPGGLAIIDQIICSHASFFVGTNPSTFTFRITEERSIMGFPPESTFNTLCAKDDAKFYSSAPKSEGSEECEELTAWPVVYEPAFTLNTSQKTKSEQSDSHRSDEL</sequence>
<reference evidence="14" key="1">
    <citation type="submission" date="2024-06" db="EMBL/GenBank/DDBJ databases">
        <authorList>
            <person name="Liu X."/>
            <person name="Lenzi L."/>
            <person name="Haldenby T S."/>
            <person name="Uol C."/>
        </authorList>
    </citation>
    <scope>NUCLEOTIDE SEQUENCE</scope>
</reference>
<dbReference type="Pfam" id="PF10250">
    <property type="entry name" value="O-FucT"/>
    <property type="match status" value="1"/>
</dbReference>
<comment type="catalytic activity">
    <reaction evidence="11">
        <text>L-threonyl-[protein] + GDP-beta-L-fucose = 3-O-(alpha-L-fucosyl)-L-threonyl-[protein] + GDP + H(+)</text>
        <dbReference type="Rhea" id="RHEA:70491"/>
        <dbReference type="Rhea" id="RHEA-COMP:11060"/>
        <dbReference type="Rhea" id="RHEA-COMP:17915"/>
        <dbReference type="ChEBI" id="CHEBI:15378"/>
        <dbReference type="ChEBI" id="CHEBI:30013"/>
        <dbReference type="ChEBI" id="CHEBI:57273"/>
        <dbReference type="ChEBI" id="CHEBI:58189"/>
        <dbReference type="ChEBI" id="CHEBI:189631"/>
        <dbReference type="EC" id="2.4.1.221"/>
    </reaction>
    <physiologicalReaction direction="left-to-right" evidence="11">
        <dbReference type="Rhea" id="RHEA:70492"/>
    </physiologicalReaction>
</comment>
<dbReference type="GO" id="GO:0005783">
    <property type="term" value="C:endoplasmic reticulum"/>
    <property type="evidence" value="ECO:0007669"/>
    <property type="project" value="UniProtKB-SubCell"/>
</dbReference>
<comment type="pathway">
    <text evidence="2">Protein modification; protein glycosylation.</text>
</comment>
<keyword evidence="5" id="KW-0256">Endoplasmic reticulum</keyword>
<comment type="subcellular location">
    <subcellularLocation>
        <location evidence="1">Endoplasmic reticulum</location>
    </subcellularLocation>
</comment>
<dbReference type="GO" id="GO:0046922">
    <property type="term" value="F:peptide-O-fucosyltransferase activity"/>
    <property type="evidence" value="ECO:0007669"/>
    <property type="project" value="UniProtKB-EC"/>
</dbReference>
<evidence type="ECO:0000256" key="7">
    <source>
        <dbReference type="ARBA" id="ARBA00023277"/>
    </source>
</evidence>
<evidence type="ECO:0000256" key="12">
    <source>
        <dbReference type="ARBA" id="ARBA00048647"/>
    </source>
</evidence>
<evidence type="ECO:0000256" key="5">
    <source>
        <dbReference type="ARBA" id="ARBA00022824"/>
    </source>
</evidence>
<accession>A0AAV2TVC2</accession>
<evidence type="ECO:0000256" key="9">
    <source>
        <dbReference type="ARBA" id="ARBA00026232"/>
    </source>
</evidence>
<evidence type="ECO:0000313" key="15">
    <source>
        <dbReference type="Proteomes" id="UP001497525"/>
    </source>
</evidence>
<organism evidence="14 15">
    <name type="scientific">Calicophoron daubneyi</name>
    <name type="common">Rumen fluke</name>
    <name type="synonym">Paramphistomum daubneyi</name>
    <dbReference type="NCBI Taxonomy" id="300641"/>
    <lineage>
        <taxon>Eukaryota</taxon>
        <taxon>Metazoa</taxon>
        <taxon>Spiralia</taxon>
        <taxon>Lophotrochozoa</taxon>
        <taxon>Platyhelminthes</taxon>
        <taxon>Trematoda</taxon>
        <taxon>Digenea</taxon>
        <taxon>Plagiorchiida</taxon>
        <taxon>Pronocephalata</taxon>
        <taxon>Paramphistomoidea</taxon>
        <taxon>Paramphistomidae</taxon>
        <taxon>Calicophoron</taxon>
    </lineage>
</organism>
<evidence type="ECO:0000313" key="14">
    <source>
        <dbReference type="EMBL" id="CAL5141026.1"/>
    </source>
</evidence>
<dbReference type="EC" id="2.4.1.221" evidence="3"/>
<comment type="catalytic activity">
    <reaction evidence="12">
        <text>L-seryl-[protein] + GDP-beta-L-fucose = 3-O-(alpha-L-fucosyl)-L-seryl-[protein] + GDP + H(+)</text>
        <dbReference type="Rhea" id="RHEA:63644"/>
        <dbReference type="Rhea" id="RHEA-COMP:9863"/>
        <dbReference type="Rhea" id="RHEA-COMP:17914"/>
        <dbReference type="ChEBI" id="CHEBI:15378"/>
        <dbReference type="ChEBI" id="CHEBI:29999"/>
        <dbReference type="ChEBI" id="CHEBI:57273"/>
        <dbReference type="ChEBI" id="CHEBI:58189"/>
        <dbReference type="ChEBI" id="CHEBI:189632"/>
        <dbReference type="EC" id="2.4.1.221"/>
    </reaction>
    <physiologicalReaction direction="left-to-right" evidence="12">
        <dbReference type="Rhea" id="RHEA:63645"/>
    </physiologicalReaction>
</comment>
<evidence type="ECO:0000256" key="2">
    <source>
        <dbReference type="ARBA" id="ARBA00004922"/>
    </source>
</evidence>
<dbReference type="GO" id="GO:0006004">
    <property type="term" value="P:fucose metabolic process"/>
    <property type="evidence" value="ECO:0007669"/>
    <property type="project" value="UniProtKB-KW"/>
</dbReference>
<keyword evidence="7" id="KW-0119">Carbohydrate metabolism</keyword>
<evidence type="ECO:0000256" key="1">
    <source>
        <dbReference type="ARBA" id="ARBA00004240"/>
    </source>
</evidence>
<feature type="chain" id="PRO_5043427491" description="GDP-fucose protein O-fucosyltransferase 2" evidence="13">
    <location>
        <begin position="21"/>
        <end position="524"/>
    </location>
</feature>
<name>A0AAV2TVC2_CALDB</name>
<evidence type="ECO:0000256" key="11">
    <source>
        <dbReference type="ARBA" id="ARBA00047273"/>
    </source>
</evidence>
<gene>
    <name evidence="14" type="ORF">CDAUBV1_LOCUS16309</name>
</gene>
<dbReference type="AlphaFoldDB" id="A0AAV2TVC2"/>
<evidence type="ECO:0000256" key="10">
    <source>
        <dbReference type="ARBA" id="ARBA00033083"/>
    </source>
</evidence>
<keyword evidence="13" id="KW-0732">Signal</keyword>
<dbReference type="EMBL" id="CAXLJL010000822">
    <property type="protein sequence ID" value="CAL5141026.1"/>
    <property type="molecule type" value="Genomic_DNA"/>
</dbReference>
<feature type="signal peptide" evidence="13">
    <location>
        <begin position="1"/>
        <end position="20"/>
    </location>
</feature>
<evidence type="ECO:0000256" key="13">
    <source>
        <dbReference type="SAM" id="SignalP"/>
    </source>
</evidence>
<keyword evidence="6" id="KW-0294">Fucose metabolism</keyword>
<evidence type="ECO:0000256" key="6">
    <source>
        <dbReference type="ARBA" id="ARBA00023253"/>
    </source>
</evidence>